<evidence type="ECO:0000256" key="2">
    <source>
        <dbReference type="ARBA" id="ARBA00022517"/>
    </source>
</evidence>
<feature type="domain" description="YqgF/RNase H-like" evidence="6">
    <location>
        <begin position="1"/>
        <end position="89"/>
    </location>
</feature>
<dbReference type="GO" id="GO:0004518">
    <property type="term" value="F:nuclease activity"/>
    <property type="evidence" value="ECO:0007669"/>
    <property type="project" value="UniProtKB-KW"/>
</dbReference>
<dbReference type="EMBL" id="LCNM01000004">
    <property type="protein sequence ID" value="KKU56688.1"/>
    <property type="molecule type" value="Genomic_DNA"/>
</dbReference>
<reference evidence="7 8" key="1">
    <citation type="journal article" date="2015" name="Nature">
        <title>rRNA introns, odd ribosomes, and small enigmatic genomes across a large radiation of phyla.</title>
        <authorList>
            <person name="Brown C.T."/>
            <person name="Hug L.A."/>
            <person name="Thomas B.C."/>
            <person name="Sharon I."/>
            <person name="Castelle C.J."/>
            <person name="Singh A."/>
            <person name="Wilkins M.J."/>
            <person name="Williams K.H."/>
            <person name="Banfield J.F."/>
        </authorList>
    </citation>
    <scope>NUCLEOTIDE SEQUENCE [LARGE SCALE GENOMIC DNA]</scope>
</reference>
<evidence type="ECO:0000313" key="7">
    <source>
        <dbReference type="EMBL" id="KKU56688.1"/>
    </source>
</evidence>
<dbReference type="AlphaFoldDB" id="A0A0G1TRB9"/>
<evidence type="ECO:0000313" key="8">
    <source>
        <dbReference type="Proteomes" id="UP000034607"/>
    </source>
</evidence>
<dbReference type="NCBIfam" id="TIGR00250">
    <property type="entry name" value="RNAse_H_YqgF"/>
    <property type="match status" value="1"/>
</dbReference>
<comment type="subcellular location">
    <subcellularLocation>
        <location evidence="5">Cytoplasm</location>
    </subcellularLocation>
</comment>
<dbReference type="CDD" id="cd16964">
    <property type="entry name" value="YqgF"/>
    <property type="match status" value="1"/>
</dbReference>
<organism evidence="7 8">
    <name type="scientific">Candidatus Amesbacteria bacterium GW2011_GWA2_47_11</name>
    <dbReference type="NCBI Taxonomy" id="1618357"/>
    <lineage>
        <taxon>Bacteria</taxon>
        <taxon>Candidatus Amesiibacteriota</taxon>
    </lineage>
</organism>
<keyword evidence="3 5" id="KW-0540">Nuclease</keyword>
<sequence length="127" mass="13753">MNYLGLDYGAKKIGVALAVGPLAQPLATISTPKALDIISTLAEKHAVKAIIIGLPDGPLKQQVKKFIDELRNLNFELIVVDETLSSHDALMSLRHTGQRKRARLEHTAAAALILQNWLDTPSPSGHT</sequence>
<evidence type="ECO:0000256" key="5">
    <source>
        <dbReference type="HAMAP-Rule" id="MF_00651"/>
    </source>
</evidence>
<dbReference type="EC" id="3.1.-.-" evidence="5"/>
<dbReference type="InterPro" id="IPR037027">
    <property type="entry name" value="YqgF/RNaseH-like_dom_sf"/>
</dbReference>
<dbReference type="HAMAP" id="MF_00651">
    <property type="entry name" value="Nuclease_YqgF"/>
    <property type="match status" value="1"/>
</dbReference>
<dbReference type="GO" id="GO:0000967">
    <property type="term" value="P:rRNA 5'-end processing"/>
    <property type="evidence" value="ECO:0007669"/>
    <property type="project" value="UniProtKB-UniRule"/>
</dbReference>
<dbReference type="SUPFAM" id="SSF53098">
    <property type="entry name" value="Ribonuclease H-like"/>
    <property type="match status" value="1"/>
</dbReference>
<dbReference type="Proteomes" id="UP000034607">
    <property type="component" value="Unassembled WGS sequence"/>
</dbReference>
<dbReference type="PANTHER" id="PTHR33317:SF4">
    <property type="entry name" value="POLYNUCLEOTIDYL TRANSFERASE, RIBONUCLEASE H-LIKE SUPERFAMILY PROTEIN"/>
    <property type="match status" value="1"/>
</dbReference>
<dbReference type="InterPro" id="IPR005227">
    <property type="entry name" value="YqgF"/>
</dbReference>
<dbReference type="SMART" id="SM00732">
    <property type="entry name" value="YqgFc"/>
    <property type="match status" value="1"/>
</dbReference>
<comment type="function">
    <text evidence="5">Could be a nuclease involved in processing of the 5'-end of pre-16S rRNA.</text>
</comment>
<dbReference type="Pfam" id="PF03652">
    <property type="entry name" value="RuvX"/>
    <property type="match status" value="1"/>
</dbReference>
<dbReference type="InterPro" id="IPR006641">
    <property type="entry name" value="YqgF/RNaseH-like_dom"/>
</dbReference>
<keyword evidence="4 5" id="KW-0378">Hydrolase</keyword>
<dbReference type="Gene3D" id="3.30.420.140">
    <property type="entry name" value="YqgF/RNase H-like domain"/>
    <property type="match status" value="1"/>
</dbReference>
<comment type="caution">
    <text evidence="7">The sequence shown here is derived from an EMBL/GenBank/DDBJ whole genome shotgun (WGS) entry which is preliminary data.</text>
</comment>
<proteinExistence type="inferred from homology"/>
<dbReference type="GO" id="GO:0016788">
    <property type="term" value="F:hydrolase activity, acting on ester bonds"/>
    <property type="evidence" value="ECO:0007669"/>
    <property type="project" value="UniProtKB-UniRule"/>
</dbReference>
<evidence type="ECO:0000256" key="3">
    <source>
        <dbReference type="ARBA" id="ARBA00022722"/>
    </source>
</evidence>
<dbReference type="InterPro" id="IPR012337">
    <property type="entry name" value="RNaseH-like_sf"/>
</dbReference>
<comment type="similarity">
    <text evidence="5">Belongs to the YqgF HJR family.</text>
</comment>
<evidence type="ECO:0000256" key="4">
    <source>
        <dbReference type="ARBA" id="ARBA00022801"/>
    </source>
</evidence>
<protein>
    <recommendedName>
        <fullName evidence="5">Putative pre-16S rRNA nuclease</fullName>
        <ecNumber evidence="5">3.1.-.-</ecNumber>
    </recommendedName>
</protein>
<evidence type="ECO:0000259" key="6">
    <source>
        <dbReference type="SMART" id="SM00732"/>
    </source>
</evidence>
<dbReference type="PANTHER" id="PTHR33317">
    <property type="entry name" value="POLYNUCLEOTIDYL TRANSFERASE, RIBONUCLEASE H-LIKE SUPERFAMILY PROTEIN"/>
    <property type="match status" value="1"/>
</dbReference>
<evidence type="ECO:0000256" key="1">
    <source>
        <dbReference type="ARBA" id="ARBA00022490"/>
    </source>
</evidence>
<gene>
    <name evidence="7" type="ORF">UX78_C0004G0014</name>
</gene>
<keyword evidence="1 5" id="KW-0963">Cytoplasm</keyword>
<name>A0A0G1TRB9_9BACT</name>
<dbReference type="GO" id="GO:0005829">
    <property type="term" value="C:cytosol"/>
    <property type="evidence" value="ECO:0007669"/>
    <property type="project" value="TreeGrafter"/>
</dbReference>
<accession>A0A0G1TRB9</accession>
<keyword evidence="2 5" id="KW-0690">Ribosome biogenesis</keyword>